<dbReference type="AlphaFoldDB" id="A0A8S1IQI8"/>
<evidence type="ECO:0000256" key="1">
    <source>
        <dbReference type="SAM" id="Phobius"/>
    </source>
</evidence>
<accession>A0A8S1IQI8</accession>
<reference evidence="2" key="1">
    <citation type="submission" date="2020-12" db="EMBL/GenBank/DDBJ databases">
        <authorList>
            <person name="Iha C."/>
        </authorList>
    </citation>
    <scope>NUCLEOTIDE SEQUENCE</scope>
</reference>
<proteinExistence type="predicted"/>
<protein>
    <recommendedName>
        <fullName evidence="4">DUF676 domain-containing protein</fullName>
    </recommendedName>
</protein>
<name>A0A8S1IQI8_9CHLO</name>
<dbReference type="Proteomes" id="UP000708148">
    <property type="component" value="Unassembled WGS sequence"/>
</dbReference>
<gene>
    <name evidence="2" type="ORF">OSTQU699_LOCUS2762</name>
</gene>
<keyword evidence="3" id="KW-1185">Reference proteome</keyword>
<comment type="caution">
    <text evidence="2">The sequence shown here is derived from an EMBL/GenBank/DDBJ whole genome shotgun (WGS) entry which is preliminary data.</text>
</comment>
<evidence type="ECO:0000313" key="2">
    <source>
        <dbReference type="EMBL" id="CAD7697401.1"/>
    </source>
</evidence>
<dbReference type="OrthoDB" id="202545at2759"/>
<evidence type="ECO:0000313" key="3">
    <source>
        <dbReference type="Proteomes" id="UP000708148"/>
    </source>
</evidence>
<feature type="transmembrane region" description="Helical" evidence="1">
    <location>
        <begin position="23"/>
        <end position="49"/>
    </location>
</feature>
<keyword evidence="1" id="KW-1133">Transmembrane helix</keyword>
<evidence type="ECO:0008006" key="4">
    <source>
        <dbReference type="Google" id="ProtNLM"/>
    </source>
</evidence>
<dbReference type="PANTHER" id="PTHR42044">
    <property type="entry name" value="DUF676 DOMAIN-CONTAINING PROTEIN-RELATED"/>
    <property type="match status" value="1"/>
</dbReference>
<keyword evidence="1" id="KW-0812">Transmembrane</keyword>
<dbReference type="EMBL" id="CAJHUC010000652">
    <property type="protein sequence ID" value="CAD7697401.1"/>
    <property type="molecule type" value="Genomic_DNA"/>
</dbReference>
<keyword evidence="1" id="KW-0472">Membrane</keyword>
<organism evidence="2 3">
    <name type="scientific">Ostreobium quekettii</name>
    <dbReference type="NCBI Taxonomy" id="121088"/>
    <lineage>
        <taxon>Eukaryota</taxon>
        <taxon>Viridiplantae</taxon>
        <taxon>Chlorophyta</taxon>
        <taxon>core chlorophytes</taxon>
        <taxon>Ulvophyceae</taxon>
        <taxon>TCBD clade</taxon>
        <taxon>Bryopsidales</taxon>
        <taxon>Ostreobineae</taxon>
        <taxon>Ostreobiaceae</taxon>
        <taxon>Ostreobium</taxon>
    </lineage>
</organism>
<sequence length="347" mass="38890">MPHRAHMGSATTTVGFSAALRGILYILFRIMLTHGGVVLGIPGAVLGILGKPNDWQPALIKTYNSLHQISKTHPVRQFIATVWYMLVPTLPYRPPFWLRRASPLLAQAIFGEDSTVYPADWAEEYGNDAEVWFFLNGVATTLDIAKTNAMMLQELFERKVNIIHNPTDSAVLDLLECTLGTIWDDWAIEPRRVATAELKKALLKRSILKVVFIAHSQGTIIASDVLYELNADPELSASHLGKLEVYAFANCAHQMERGDAAYMETLVNEMDTVAMLGPLCPYQDWQDLNGKPIRIEGPVIVQGGKYGHMLNAHYLEGLAAGQYRKSNLHHYLRGRNVLSRRFKPRVE</sequence>
<dbReference type="PANTHER" id="PTHR42044:SF2">
    <property type="entry name" value="DUF676 DOMAIN-CONTAINING PROTEIN"/>
    <property type="match status" value="1"/>
</dbReference>